<dbReference type="NCBIfam" id="TIGR00257">
    <property type="entry name" value="IMPACT_YIGZ"/>
    <property type="match status" value="1"/>
</dbReference>
<dbReference type="Pfam" id="PF01205">
    <property type="entry name" value="Impact_N"/>
    <property type="match status" value="1"/>
</dbReference>
<gene>
    <name evidence="5" type="ORF">SAMN05660337_2036</name>
</gene>
<evidence type="ECO:0000259" key="4">
    <source>
        <dbReference type="Pfam" id="PF09186"/>
    </source>
</evidence>
<name>A0A1G9H7B5_9BACT</name>
<comment type="similarity">
    <text evidence="1">Belongs to the IMPACT family.</text>
</comment>
<dbReference type="PANTHER" id="PTHR16301:SF20">
    <property type="entry name" value="IMPACT FAMILY MEMBER YIGZ"/>
    <property type="match status" value="1"/>
</dbReference>
<dbReference type="InterPro" id="IPR023582">
    <property type="entry name" value="Impact"/>
</dbReference>
<evidence type="ECO:0000256" key="1">
    <source>
        <dbReference type="ARBA" id="ARBA00007665"/>
    </source>
</evidence>
<dbReference type="InterPro" id="IPR020569">
    <property type="entry name" value="UPF0029_Impact_CS"/>
</dbReference>
<proteinExistence type="inferred from homology"/>
<dbReference type="InterPro" id="IPR015269">
    <property type="entry name" value="UPF0029_Impact_C"/>
</dbReference>
<dbReference type="GO" id="GO:0006446">
    <property type="term" value="P:regulation of translational initiation"/>
    <property type="evidence" value="ECO:0007669"/>
    <property type="project" value="TreeGrafter"/>
</dbReference>
<organism evidence="5 6">
    <name type="scientific">Maridesulfovibrio ferrireducens</name>
    <dbReference type="NCBI Taxonomy" id="246191"/>
    <lineage>
        <taxon>Bacteria</taxon>
        <taxon>Pseudomonadati</taxon>
        <taxon>Thermodesulfobacteriota</taxon>
        <taxon>Desulfovibrionia</taxon>
        <taxon>Desulfovibrionales</taxon>
        <taxon>Desulfovibrionaceae</taxon>
        <taxon>Maridesulfovibrio</taxon>
    </lineage>
</organism>
<dbReference type="InterPro" id="IPR015796">
    <property type="entry name" value="Impact_YigZ-like"/>
</dbReference>
<dbReference type="GO" id="GO:0005737">
    <property type="term" value="C:cytoplasm"/>
    <property type="evidence" value="ECO:0007669"/>
    <property type="project" value="TreeGrafter"/>
</dbReference>
<reference evidence="6" key="1">
    <citation type="submission" date="2016-10" db="EMBL/GenBank/DDBJ databases">
        <authorList>
            <person name="Varghese N."/>
            <person name="Submissions S."/>
        </authorList>
    </citation>
    <scope>NUCLEOTIDE SEQUENCE [LARGE SCALE GENOMIC DNA]</scope>
    <source>
        <strain evidence="6">DSM 16995</strain>
    </source>
</reference>
<dbReference type="Pfam" id="PF09186">
    <property type="entry name" value="DUF1949"/>
    <property type="match status" value="1"/>
</dbReference>
<dbReference type="PANTHER" id="PTHR16301">
    <property type="entry name" value="IMPACT-RELATED"/>
    <property type="match status" value="1"/>
</dbReference>
<dbReference type="RefSeq" id="WP_092161613.1">
    <property type="nucleotide sequence ID" value="NZ_FNGA01000003.1"/>
</dbReference>
<sequence length="209" mass="22899">MENKAYPVPKEAQRTESIIKKSKFICDICRVQSKDEAKAFIAAVKKEFPDARHHCSAFIAGPSQTGDMGMSDDGEPQGTAGKPMLQVLQGSGIGDIAAVVTRYFGGILLGTGGLVRAYSGAVQQGLESLEIVMKVPMRIVTLEISYAQEGMLRRMLEGFTAKIEEQTFGTDITFTLIMPSNRVEEFTKTIIEETNGTAELLIEDEDIWI</sequence>
<feature type="domain" description="UPF0029" evidence="4">
    <location>
        <begin position="142"/>
        <end position="196"/>
    </location>
</feature>
<feature type="domain" description="Impact N-terminal" evidence="3">
    <location>
        <begin position="20"/>
        <end position="125"/>
    </location>
</feature>
<evidence type="ECO:0000259" key="3">
    <source>
        <dbReference type="Pfam" id="PF01205"/>
    </source>
</evidence>
<dbReference type="EMBL" id="FNGA01000003">
    <property type="protein sequence ID" value="SDL08772.1"/>
    <property type="molecule type" value="Genomic_DNA"/>
</dbReference>
<feature type="region of interest" description="Disordered" evidence="2">
    <location>
        <begin position="64"/>
        <end position="83"/>
    </location>
</feature>
<dbReference type="Gene3D" id="3.30.230.30">
    <property type="entry name" value="Impact, N-terminal domain"/>
    <property type="match status" value="1"/>
</dbReference>
<evidence type="ECO:0000256" key="2">
    <source>
        <dbReference type="SAM" id="MobiDB-lite"/>
    </source>
</evidence>
<dbReference type="AlphaFoldDB" id="A0A1G9H7B5"/>
<dbReference type="Proteomes" id="UP000199053">
    <property type="component" value="Unassembled WGS sequence"/>
</dbReference>
<dbReference type="OrthoDB" id="9813771at2"/>
<dbReference type="InterPro" id="IPR020568">
    <property type="entry name" value="Ribosomal_Su5_D2-typ_SF"/>
</dbReference>
<dbReference type="Gene3D" id="3.30.70.240">
    <property type="match status" value="1"/>
</dbReference>
<evidence type="ECO:0000313" key="5">
    <source>
        <dbReference type="EMBL" id="SDL08772.1"/>
    </source>
</evidence>
<dbReference type="SUPFAM" id="SSF54211">
    <property type="entry name" value="Ribosomal protein S5 domain 2-like"/>
    <property type="match status" value="1"/>
</dbReference>
<protein>
    <submittedName>
        <fullName evidence="5">Uncharacterized protein, YigZ family</fullName>
    </submittedName>
</protein>
<evidence type="ECO:0000313" key="6">
    <source>
        <dbReference type="Proteomes" id="UP000199053"/>
    </source>
</evidence>
<dbReference type="SUPFAM" id="SSF54980">
    <property type="entry name" value="EF-G C-terminal domain-like"/>
    <property type="match status" value="1"/>
</dbReference>
<keyword evidence="6" id="KW-1185">Reference proteome</keyword>
<accession>A0A1G9H7B5</accession>
<dbReference type="InterPro" id="IPR001498">
    <property type="entry name" value="Impact_N"/>
</dbReference>
<dbReference type="InterPro" id="IPR035647">
    <property type="entry name" value="EFG_III/V"/>
</dbReference>
<dbReference type="STRING" id="246191.SAMN05660337_2036"/>
<dbReference type="PROSITE" id="PS00910">
    <property type="entry name" value="UPF0029"/>
    <property type="match status" value="1"/>
</dbReference>
<dbReference type="InterPro" id="IPR036956">
    <property type="entry name" value="Impact_N_sf"/>
</dbReference>